<dbReference type="InterPro" id="IPR010316">
    <property type="entry name" value="AlkA_N"/>
</dbReference>
<dbReference type="Proteomes" id="UP000076947">
    <property type="component" value="Unassembled WGS sequence"/>
</dbReference>
<dbReference type="Pfam" id="PF00730">
    <property type="entry name" value="HhH-GPD"/>
    <property type="match status" value="1"/>
</dbReference>
<evidence type="ECO:0000313" key="8">
    <source>
        <dbReference type="Proteomes" id="UP000076947"/>
    </source>
</evidence>
<dbReference type="Gene3D" id="1.10.340.30">
    <property type="entry name" value="Hypothetical protein, domain 2"/>
    <property type="match status" value="1"/>
</dbReference>
<feature type="domain" description="DNA-3-methyladenine glycosylase AlkA N-terminal" evidence="6">
    <location>
        <begin position="6"/>
        <end position="123"/>
    </location>
</feature>
<dbReference type="SMART" id="SM00478">
    <property type="entry name" value="ENDO3c"/>
    <property type="match status" value="1"/>
</dbReference>
<dbReference type="GO" id="GO:0006285">
    <property type="term" value="P:base-excision repair, AP site formation"/>
    <property type="evidence" value="ECO:0007669"/>
    <property type="project" value="TreeGrafter"/>
</dbReference>
<evidence type="ECO:0000256" key="4">
    <source>
        <dbReference type="ARBA" id="ARBA00023204"/>
    </source>
</evidence>
<dbReference type="PANTHER" id="PTHR43003:SF13">
    <property type="entry name" value="DNA-3-METHYLADENINE GLYCOSYLASE 2"/>
    <property type="match status" value="1"/>
</dbReference>
<dbReference type="GO" id="GO:0008725">
    <property type="term" value="F:DNA-3-methyladenine glycosylase activity"/>
    <property type="evidence" value="ECO:0007669"/>
    <property type="project" value="TreeGrafter"/>
</dbReference>
<dbReference type="InterPro" id="IPR037046">
    <property type="entry name" value="AlkA_N_sf"/>
</dbReference>
<accession>A0A177IGM0</accession>
<evidence type="ECO:0000313" key="7">
    <source>
        <dbReference type="EMBL" id="OAH27973.1"/>
    </source>
</evidence>
<gene>
    <name evidence="7" type="ORF">AYJ05_11775</name>
</gene>
<name>A0A177IGM0_9CORY</name>
<evidence type="ECO:0000256" key="2">
    <source>
        <dbReference type="ARBA" id="ARBA00012000"/>
    </source>
</evidence>
<dbReference type="CDD" id="cd00056">
    <property type="entry name" value="ENDO3c"/>
    <property type="match status" value="1"/>
</dbReference>
<dbReference type="STRING" id="1705.CA21670_10385"/>
<dbReference type="EC" id="3.2.2.21" evidence="2"/>
<dbReference type="InterPro" id="IPR003265">
    <property type="entry name" value="HhH-GPD_domain"/>
</dbReference>
<dbReference type="Gene3D" id="3.30.310.20">
    <property type="entry name" value="DNA-3-methyladenine glycosylase AlkA, N-terminal domain"/>
    <property type="match status" value="1"/>
</dbReference>
<dbReference type="GO" id="GO:0005737">
    <property type="term" value="C:cytoplasm"/>
    <property type="evidence" value="ECO:0007669"/>
    <property type="project" value="TreeGrafter"/>
</dbReference>
<dbReference type="SMART" id="SM01009">
    <property type="entry name" value="AlkA_N"/>
    <property type="match status" value="1"/>
</dbReference>
<dbReference type="InterPro" id="IPR011257">
    <property type="entry name" value="DNA_glycosylase"/>
</dbReference>
<keyword evidence="8" id="KW-1185">Reference proteome</keyword>
<evidence type="ECO:0000259" key="6">
    <source>
        <dbReference type="SMART" id="SM01009"/>
    </source>
</evidence>
<dbReference type="GO" id="GO:0032993">
    <property type="term" value="C:protein-DNA complex"/>
    <property type="evidence" value="ECO:0007669"/>
    <property type="project" value="TreeGrafter"/>
</dbReference>
<dbReference type="GO" id="GO:0032131">
    <property type="term" value="F:alkylated DNA binding"/>
    <property type="evidence" value="ECO:0007669"/>
    <property type="project" value="TreeGrafter"/>
</dbReference>
<dbReference type="InterPro" id="IPR023170">
    <property type="entry name" value="HhH_base_excis_C"/>
</dbReference>
<dbReference type="Pfam" id="PF06029">
    <property type="entry name" value="AlkA_N"/>
    <property type="match status" value="1"/>
</dbReference>
<keyword evidence="3" id="KW-0227">DNA damage</keyword>
<protein>
    <recommendedName>
        <fullName evidence="2">DNA-3-methyladenine glycosylase II</fullName>
        <ecNumber evidence="2">3.2.2.21</ecNumber>
    </recommendedName>
</protein>
<evidence type="ECO:0000256" key="1">
    <source>
        <dbReference type="ARBA" id="ARBA00000086"/>
    </source>
</evidence>
<dbReference type="GO" id="GO:0006307">
    <property type="term" value="P:DNA alkylation repair"/>
    <property type="evidence" value="ECO:0007669"/>
    <property type="project" value="TreeGrafter"/>
</dbReference>
<comment type="catalytic activity">
    <reaction evidence="1">
        <text>Hydrolysis of alkylated DNA, releasing 3-methyladenine, 3-methylguanine, 7-methylguanine and 7-methyladenine.</text>
        <dbReference type="EC" id="3.2.2.21"/>
    </reaction>
</comment>
<dbReference type="OrthoDB" id="9811249at2"/>
<dbReference type="EMBL" id="LSTQ01000015">
    <property type="protein sequence ID" value="OAH27973.1"/>
    <property type="molecule type" value="Genomic_DNA"/>
</dbReference>
<dbReference type="RefSeq" id="WP_066839600.1">
    <property type="nucleotide sequence ID" value="NZ_LSTQ01000015.1"/>
</dbReference>
<reference evidence="8" key="1">
    <citation type="submission" date="2016-02" db="EMBL/GenBank/DDBJ databases">
        <authorList>
            <person name="Kaur G."/>
            <person name="Nair G.R."/>
            <person name="Mayilraj S."/>
        </authorList>
    </citation>
    <scope>NUCLEOTIDE SEQUENCE [LARGE SCALE GENOMIC DNA]</scope>
    <source>
        <strain evidence="8">GA-15</strain>
    </source>
</reference>
<sequence>MSTPTTIELQANGALDHAAVIANLKSHTVAGLQDFNPETKQLSRWIEVSGTQQFVQAQLIDAHLRLTTYSQDPLINDAIALRVKHWFDLDTDLAPINAHLAQDPLFATQVSQRPGIRITRHHAPFEGTILAVLGQQVTLSTGRLFAARLVEAFGAAPSAETAEAKPPRSLAASRLRMFPAAQKLAATPVDELRAAVKLTNSRARTVSEVAKFFAERGPHSEHVELPPREELATVYGIGPWTFDVLAIRAACEKDAFPASDAVLRRILTAAEPGFGLEKNHDGMRVASWSPYRSYAAQRLWARLNDQASG</sequence>
<dbReference type="AlphaFoldDB" id="A0A177IGM0"/>
<organism evidence="7 8">
    <name type="scientific">Corynebacterium stationis</name>
    <dbReference type="NCBI Taxonomy" id="1705"/>
    <lineage>
        <taxon>Bacteria</taxon>
        <taxon>Bacillati</taxon>
        <taxon>Actinomycetota</taxon>
        <taxon>Actinomycetes</taxon>
        <taxon>Mycobacteriales</taxon>
        <taxon>Corynebacteriaceae</taxon>
        <taxon>Corynebacterium</taxon>
    </lineage>
</organism>
<dbReference type="InterPro" id="IPR051912">
    <property type="entry name" value="Alkylbase_DNA_Glycosylase/TA"/>
</dbReference>
<evidence type="ECO:0000256" key="3">
    <source>
        <dbReference type="ARBA" id="ARBA00022763"/>
    </source>
</evidence>
<dbReference type="GO" id="GO:0043916">
    <property type="term" value="F:DNA-7-methylguanine glycosylase activity"/>
    <property type="evidence" value="ECO:0007669"/>
    <property type="project" value="TreeGrafter"/>
</dbReference>
<feature type="domain" description="HhH-GPD" evidence="5">
    <location>
        <begin position="133"/>
        <end position="304"/>
    </location>
</feature>
<keyword evidence="4" id="KW-0234">DNA repair</keyword>
<dbReference type="PANTHER" id="PTHR43003">
    <property type="entry name" value="DNA-3-METHYLADENINE GLYCOSYLASE"/>
    <property type="match status" value="1"/>
</dbReference>
<dbReference type="SUPFAM" id="SSF55945">
    <property type="entry name" value="TATA-box binding protein-like"/>
    <property type="match status" value="1"/>
</dbReference>
<proteinExistence type="predicted"/>
<dbReference type="Gene3D" id="1.10.1670.10">
    <property type="entry name" value="Helix-hairpin-Helix base-excision DNA repair enzymes (C-terminal)"/>
    <property type="match status" value="1"/>
</dbReference>
<evidence type="ECO:0000259" key="5">
    <source>
        <dbReference type="SMART" id="SM00478"/>
    </source>
</evidence>
<comment type="caution">
    <text evidence="7">The sequence shown here is derived from an EMBL/GenBank/DDBJ whole genome shotgun (WGS) entry which is preliminary data.</text>
</comment>
<dbReference type="SUPFAM" id="SSF48150">
    <property type="entry name" value="DNA-glycosylase"/>
    <property type="match status" value="1"/>
</dbReference>